<comment type="caution">
    <text evidence="1">The sequence shown here is derived from an EMBL/GenBank/DDBJ whole genome shotgun (WGS) entry which is preliminary data.</text>
</comment>
<dbReference type="EMBL" id="SDMP01000015">
    <property type="protein sequence ID" value="RYR07320.1"/>
    <property type="molecule type" value="Genomic_DNA"/>
</dbReference>
<proteinExistence type="predicted"/>
<gene>
    <name evidence="1" type="ORF">Ahy_B05g074650</name>
</gene>
<keyword evidence="2" id="KW-1185">Reference proteome</keyword>
<name>A0A444YZG0_ARAHY</name>
<dbReference type="AlphaFoldDB" id="A0A444YZG0"/>
<accession>A0A444YZG0</accession>
<reference evidence="1 2" key="1">
    <citation type="submission" date="2019-01" db="EMBL/GenBank/DDBJ databases">
        <title>Sequencing of cultivated peanut Arachis hypogaea provides insights into genome evolution and oil improvement.</title>
        <authorList>
            <person name="Chen X."/>
        </authorList>
    </citation>
    <scope>NUCLEOTIDE SEQUENCE [LARGE SCALE GENOMIC DNA]</scope>
    <source>
        <strain evidence="2">cv. Fuhuasheng</strain>
        <tissue evidence="1">Leaves</tissue>
    </source>
</reference>
<evidence type="ECO:0000313" key="2">
    <source>
        <dbReference type="Proteomes" id="UP000289738"/>
    </source>
</evidence>
<dbReference type="Proteomes" id="UP000289738">
    <property type="component" value="Chromosome B05"/>
</dbReference>
<organism evidence="1 2">
    <name type="scientific">Arachis hypogaea</name>
    <name type="common">Peanut</name>
    <dbReference type="NCBI Taxonomy" id="3818"/>
    <lineage>
        <taxon>Eukaryota</taxon>
        <taxon>Viridiplantae</taxon>
        <taxon>Streptophyta</taxon>
        <taxon>Embryophyta</taxon>
        <taxon>Tracheophyta</taxon>
        <taxon>Spermatophyta</taxon>
        <taxon>Magnoliopsida</taxon>
        <taxon>eudicotyledons</taxon>
        <taxon>Gunneridae</taxon>
        <taxon>Pentapetalae</taxon>
        <taxon>rosids</taxon>
        <taxon>fabids</taxon>
        <taxon>Fabales</taxon>
        <taxon>Fabaceae</taxon>
        <taxon>Papilionoideae</taxon>
        <taxon>50 kb inversion clade</taxon>
        <taxon>dalbergioids sensu lato</taxon>
        <taxon>Dalbergieae</taxon>
        <taxon>Pterocarpus clade</taxon>
        <taxon>Arachis</taxon>
    </lineage>
</organism>
<protein>
    <submittedName>
        <fullName evidence="1">Uncharacterized protein</fullName>
    </submittedName>
</protein>
<evidence type="ECO:0000313" key="1">
    <source>
        <dbReference type="EMBL" id="RYR07320.1"/>
    </source>
</evidence>
<sequence>MKPALEDAVRVLARVTFLTVSLAEIGTRRPGVVKLPWITTASLLARMSVRTLRPVVRPPARASPHFELVHAELVTRVRVNRRVSLSLPVGITTVAGSIIRRQVSLQGGQSFL</sequence>